<evidence type="ECO:0000313" key="1">
    <source>
        <dbReference type="EMBL" id="MCG2614062.1"/>
    </source>
</evidence>
<keyword evidence="2" id="KW-1185">Reference proteome</keyword>
<gene>
    <name evidence="1" type="ORF">LZZ85_07205</name>
</gene>
<dbReference type="RefSeq" id="WP_237870109.1">
    <property type="nucleotide sequence ID" value="NZ_JAKLTR010000003.1"/>
</dbReference>
<dbReference type="Proteomes" id="UP001165367">
    <property type="component" value="Unassembled WGS sequence"/>
</dbReference>
<reference evidence="1" key="1">
    <citation type="submission" date="2022-01" db="EMBL/GenBank/DDBJ databases">
        <authorList>
            <person name="Jo J.-H."/>
            <person name="Im W.-T."/>
        </authorList>
    </citation>
    <scope>NUCLEOTIDE SEQUENCE</scope>
    <source>
        <strain evidence="1">NA20</strain>
    </source>
</reference>
<protein>
    <submittedName>
        <fullName evidence="1">Uncharacterized protein</fullName>
    </submittedName>
</protein>
<name>A0ABS9KP08_9BACT</name>
<proteinExistence type="predicted"/>
<evidence type="ECO:0000313" key="2">
    <source>
        <dbReference type="Proteomes" id="UP001165367"/>
    </source>
</evidence>
<comment type="caution">
    <text evidence="1">The sequence shown here is derived from an EMBL/GenBank/DDBJ whole genome shotgun (WGS) entry which is preliminary data.</text>
</comment>
<dbReference type="EMBL" id="JAKLTR010000003">
    <property type="protein sequence ID" value="MCG2614062.1"/>
    <property type="molecule type" value="Genomic_DNA"/>
</dbReference>
<sequence length="183" mass="21681">MKFTVPLPEDWTAFGNAAEFSALPDEVRDQVHFLNNEATDYLFSLIHDAGLITGGGWDPFEKKNFKSVENVRGFSPTEEGRKALKKWLYHRGIPFSSPVFLLEHSRHAIVTSWKMVMRYSSFIFPGYDIVVFDRTLNWCLFYFHENEFFFGRDRQYDSSNDEKKMQELNDRKRKFPGFRHPYL</sequence>
<organism evidence="1 2">
    <name type="scientific">Terrimonas ginsenosidimutans</name>
    <dbReference type="NCBI Taxonomy" id="2908004"/>
    <lineage>
        <taxon>Bacteria</taxon>
        <taxon>Pseudomonadati</taxon>
        <taxon>Bacteroidota</taxon>
        <taxon>Chitinophagia</taxon>
        <taxon>Chitinophagales</taxon>
        <taxon>Chitinophagaceae</taxon>
        <taxon>Terrimonas</taxon>
    </lineage>
</organism>
<accession>A0ABS9KP08</accession>